<reference evidence="5" key="1">
    <citation type="submission" date="2012-12" db="EMBL/GenBank/DDBJ databases">
        <authorList>
            <person name="Hellsten U."/>
            <person name="Grimwood J."/>
            <person name="Chapman J.A."/>
            <person name="Shapiro H."/>
            <person name="Aerts A."/>
            <person name="Otillar R.P."/>
            <person name="Terry A.Y."/>
            <person name="Boore J.L."/>
            <person name="Simakov O."/>
            <person name="Marletaz F."/>
            <person name="Cho S.-J."/>
            <person name="Edsinger-Gonzales E."/>
            <person name="Havlak P."/>
            <person name="Kuo D.-H."/>
            <person name="Larsson T."/>
            <person name="Lv J."/>
            <person name="Arendt D."/>
            <person name="Savage R."/>
            <person name="Osoegawa K."/>
            <person name="de Jong P."/>
            <person name="Lindberg D.R."/>
            <person name="Seaver E.C."/>
            <person name="Weisblat D.A."/>
            <person name="Putnam N.H."/>
            <person name="Grigoriev I.V."/>
            <person name="Rokhsar D.S."/>
        </authorList>
    </citation>
    <scope>NUCLEOTIDE SEQUENCE</scope>
    <source>
        <strain evidence="5">I ESC-2004</strain>
    </source>
</reference>
<feature type="domain" description="DDB1- and CUL4-associated factor 15 WD40 repeat-containing" evidence="2">
    <location>
        <begin position="46"/>
        <end position="254"/>
    </location>
</feature>
<dbReference type="Proteomes" id="UP000014760">
    <property type="component" value="Unassembled WGS sequence"/>
</dbReference>
<evidence type="ECO:0000259" key="2">
    <source>
        <dbReference type="Pfam" id="PF14939"/>
    </source>
</evidence>
<dbReference type="EnsemblMetazoa" id="CapteT227295">
    <property type="protein sequence ID" value="CapteP227295"/>
    <property type="gene ID" value="CapteG227295"/>
</dbReference>
<dbReference type="InterPro" id="IPR032734">
    <property type="entry name" value="DCAF15_WD40"/>
</dbReference>
<dbReference type="AlphaFoldDB" id="R7UPF8"/>
<accession>R7UPF8</accession>
<dbReference type="OrthoDB" id="6354267at2759"/>
<feature type="region of interest" description="Disordered" evidence="1">
    <location>
        <begin position="345"/>
        <end position="396"/>
    </location>
</feature>
<evidence type="ECO:0000313" key="5">
    <source>
        <dbReference type="Proteomes" id="UP000014760"/>
    </source>
</evidence>
<dbReference type="Pfam" id="PF14939">
    <property type="entry name" value="DCAF15_WD40"/>
    <property type="match status" value="1"/>
</dbReference>
<dbReference type="InterPro" id="IPR047319">
    <property type="entry name" value="DCAF15_C"/>
</dbReference>
<dbReference type="PANTHER" id="PTHR28541:SF1">
    <property type="entry name" value="DDB1- AND CUL4-ASSOCIATED FACTOR 15"/>
    <property type="match status" value="1"/>
</dbReference>
<reference evidence="4" key="3">
    <citation type="submission" date="2015-06" db="UniProtKB">
        <authorList>
            <consortium name="EnsemblMetazoa"/>
        </authorList>
    </citation>
    <scope>IDENTIFICATION</scope>
</reference>
<proteinExistence type="predicted"/>
<dbReference type="CDD" id="cd20917">
    <property type="entry name" value="DCAF15-NTD"/>
    <property type="match status" value="1"/>
</dbReference>
<dbReference type="STRING" id="283909.R7UPF8"/>
<sequence>MAEKSVSDSAGERKGRKAARLPPNPVQRLQYRELGGIHGHHRNSVRNQVFQKLPGRLGFSLRGLVDETVLQEGHVFLGFTKNGKCVLSYTLHLEADEHTAYPIYVYRLQWWRFVPYKRLLKIGEVRLFGEEEIQQDLFIAFCEWSTNDSAVVIHGYCAPCDNEEKHACYVTVTAVPPIEPCEDCSQLLILYAQNSYGSQSGSAQPRCLNHAFTVHTKYEVAPPYPSFVPKVFLKMDGVVVLNTGDSLVALSVDIEDNHGGFGFHLYSPRVTRSESTMSSISSTISDEQEERLFSDVELTEPLLLVHSPHFSRATPKDTTNVGGVNLDFRPASAVRERHASTGKENLNFSKLGGSPVAGETSTAVTARPHRSLDVYNFEGSTPKKEEDSDADSPKAASYRGTLSFASFQRGAQMSNGAEGEIVLPSESQETVSEERDLFEKPSGLPRSLLSTQRAFTANLSLVPPDGFSMKGVAFSPGYNKLDTASSTCSSCVSSPLILQSESQCFTYSVRRYVESFGQVRPDSPIDIEDDLNLAYHSLLPLEVHGANYSTMRLLTKQCLTPHMPCVVVKQLTLDIEHYLGETVRTSADWGHRYLSFTDYDIQIVEVSPDTSEVIAVVYVLIRARPPKDPHKHTHSGRSLPKLYQSRFKLLWNLQTGSYNTLDVEDLFEVSPIKQAEIIRKRWHPGLHVCDALQRRFAVPQAFPHSVHVLTNEAVFKGQSLKMILDRHHYVAILL</sequence>
<reference evidence="3 5" key="2">
    <citation type="journal article" date="2013" name="Nature">
        <title>Insights into bilaterian evolution from three spiralian genomes.</title>
        <authorList>
            <person name="Simakov O."/>
            <person name="Marletaz F."/>
            <person name="Cho S.J."/>
            <person name="Edsinger-Gonzales E."/>
            <person name="Havlak P."/>
            <person name="Hellsten U."/>
            <person name="Kuo D.H."/>
            <person name="Larsson T."/>
            <person name="Lv J."/>
            <person name="Arendt D."/>
            <person name="Savage R."/>
            <person name="Osoegawa K."/>
            <person name="de Jong P."/>
            <person name="Grimwood J."/>
            <person name="Chapman J.A."/>
            <person name="Shapiro H."/>
            <person name="Aerts A."/>
            <person name="Otillar R.P."/>
            <person name="Terry A.Y."/>
            <person name="Boore J.L."/>
            <person name="Grigoriev I.V."/>
            <person name="Lindberg D.R."/>
            <person name="Seaver E.C."/>
            <person name="Weisblat D.A."/>
            <person name="Putnam N.H."/>
            <person name="Rokhsar D.S."/>
        </authorList>
    </citation>
    <scope>NUCLEOTIDE SEQUENCE</scope>
    <source>
        <strain evidence="3 5">I ESC-2004</strain>
    </source>
</reference>
<dbReference type="GO" id="GO:0080008">
    <property type="term" value="C:Cul4-RING E3 ubiquitin ligase complex"/>
    <property type="evidence" value="ECO:0007669"/>
    <property type="project" value="TreeGrafter"/>
</dbReference>
<dbReference type="EMBL" id="KB301649">
    <property type="protein sequence ID" value="ELU05301.1"/>
    <property type="molecule type" value="Genomic_DNA"/>
</dbReference>
<organism evidence="3">
    <name type="scientific">Capitella teleta</name>
    <name type="common">Polychaete worm</name>
    <dbReference type="NCBI Taxonomy" id="283909"/>
    <lineage>
        <taxon>Eukaryota</taxon>
        <taxon>Metazoa</taxon>
        <taxon>Spiralia</taxon>
        <taxon>Lophotrochozoa</taxon>
        <taxon>Annelida</taxon>
        <taxon>Polychaeta</taxon>
        <taxon>Sedentaria</taxon>
        <taxon>Scolecida</taxon>
        <taxon>Capitellidae</taxon>
        <taxon>Capitella</taxon>
    </lineage>
</organism>
<dbReference type="CDD" id="cd20913">
    <property type="entry name" value="DCAF15-CTD"/>
    <property type="match status" value="1"/>
</dbReference>
<dbReference type="OMA" id="QILYTKG"/>
<dbReference type="FunCoup" id="R7UPF8">
    <property type="interactions" value="57"/>
</dbReference>
<protein>
    <recommendedName>
        <fullName evidence="2">DDB1- and CUL4-associated factor 15 WD40 repeat-containing domain-containing protein</fullName>
    </recommendedName>
</protein>
<name>R7UPF8_CAPTE</name>
<dbReference type="EMBL" id="AMQN01007887">
    <property type="status" value="NOT_ANNOTATED_CDS"/>
    <property type="molecule type" value="Genomic_DNA"/>
</dbReference>
<dbReference type="HOGENOM" id="CLU_319191_0_0_1"/>
<feature type="compositionally biased region" description="Basic and acidic residues" evidence="1">
    <location>
        <begin position="1"/>
        <end position="13"/>
    </location>
</feature>
<dbReference type="GO" id="GO:0016567">
    <property type="term" value="P:protein ubiquitination"/>
    <property type="evidence" value="ECO:0007669"/>
    <property type="project" value="InterPro"/>
</dbReference>
<keyword evidence="5" id="KW-1185">Reference proteome</keyword>
<evidence type="ECO:0000313" key="4">
    <source>
        <dbReference type="EnsemblMetazoa" id="CapteP227295"/>
    </source>
</evidence>
<dbReference type="InterPro" id="IPR038914">
    <property type="entry name" value="DCAF15"/>
</dbReference>
<dbReference type="PANTHER" id="PTHR28541">
    <property type="entry name" value="DDB1- AND CUL4-ASSOCIATED FACTOR 15"/>
    <property type="match status" value="1"/>
</dbReference>
<evidence type="ECO:0000256" key="1">
    <source>
        <dbReference type="SAM" id="MobiDB-lite"/>
    </source>
</evidence>
<gene>
    <name evidence="3" type="ORF">CAPTEDRAFT_227295</name>
</gene>
<feature type="region of interest" description="Disordered" evidence="1">
    <location>
        <begin position="1"/>
        <end position="22"/>
    </location>
</feature>
<evidence type="ECO:0000313" key="3">
    <source>
        <dbReference type="EMBL" id="ELU05301.1"/>
    </source>
</evidence>
<feature type="region of interest" description="Disordered" evidence="1">
    <location>
        <begin position="420"/>
        <end position="443"/>
    </location>
</feature>